<accession>Q9ZIK3</accession>
<sequence length="64" mass="7330">LGPTPILKMDKIEKLAIKIVLKTRSKPSSFPKGRWCSYSPRFFQTSVPKILALKQHQSPFYPKA</sequence>
<dbReference type="EMBL" id="AF025971">
    <property type="protein sequence ID" value="AAC69260.1"/>
    <property type="molecule type" value="Genomic_DNA"/>
</dbReference>
<protein>
    <submittedName>
        <fullName evidence="1">J166 hypothetical protein</fullName>
    </submittedName>
</protein>
<name>Q9ZIK3_HELPX</name>
<evidence type="ECO:0000313" key="1">
    <source>
        <dbReference type="EMBL" id="AAC69260.1"/>
    </source>
</evidence>
<feature type="non-terminal residue" evidence="1">
    <location>
        <position position="1"/>
    </location>
</feature>
<proteinExistence type="predicted"/>
<dbReference type="AlphaFoldDB" id="Q9ZIK3"/>
<organism evidence="1">
    <name type="scientific">Helicobacter pylori</name>
    <name type="common">Campylobacter pylori</name>
    <dbReference type="NCBI Taxonomy" id="210"/>
    <lineage>
        <taxon>Bacteria</taxon>
        <taxon>Pseudomonadati</taxon>
        <taxon>Campylobacterota</taxon>
        <taxon>Epsilonproteobacteria</taxon>
        <taxon>Campylobacterales</taxon>
        <taxon>Helicobacteraceae</taxon>
        <taxon>Helicobacter</taxon>
    </lineage>
</organism>
<reference evidence="1" key="1">
    <citation type="journal article" date="1998" name="Proc. Natl. Acad. Sci. U.S.A.">
        <title>PCR-based subtractive hybridization and differences in gene content among strains of Helicobacter pylori.</title>
        <authorList>
            <person name="Akopyants N.S."/>
            <person name="Fradkov A."/>
            <person name="Diatchenko L."/>
            <person name="Hill J.E."/>
            <person name="Siebert P.D."/>
            <person name="Lukyanov S.A."/>
            <person name="Sverdlov E.D."/>
            <person name="Berg D.E."/>
        </authorList>
    </citation>
    <scope>NUCLEOTIDE SEQUENCE</scope>
    <source>
        <strain evidence="1">J166</strain>
    </source>
</reference>